<keyword evidence="11" id="KW-1185">Reference proteome</keyword>
<dbReference type="Pfam" id="PF00512">
    <property type="entry name" value="HisKA"/>
    <property type="match status" value="1"/>
</dbReference>
<dbReference type="PROSITE" id="PS50113">
    <property type="entry name" value="PAC"/>
    <property type="match status" value="1"/>
</dbReference>
<evidence type="ECO:0000256" key="1">
    <source>
        <dbReference type="ARBA" id="ARBA00000085"/>
    </source>
</evidence>
<dbReference type="InterPro" id="IPR000700">
    <property type="entry name" value="PAS-assoc_C"/>
</dbReference>
<evidence type="ECO:0000256" key="5">
    <source>
        <dbReference type="ARBA" id="ARBA00022777"/>
    </source>
</evidence>
<dbReference type="SUPFAM" id="SSF55874">
    <property type="entry name" value="ATPase domain of HSP90 chaperone/DNA topoisomerase II/histidine kinase"/>
    <property type="match status" value="1"/>
</dbReference>
<sequence length="569" mass="63597">MSTPSLTAADLARENEELRYQLEEAHELIHAIRTGAVDALAVQGSEGPRIFTLQGADQGYRTLIEQMSEGALLLSNDGTVLYANAGLASLLGRNLSEVIGSTFDSFIPLPFRDYWAGLVLKGWAGKSKGELPLRTEAGPLIPFSVSTNVLTFNDNDVLAVIVTDLSAQREITAIEAQVAEQNRIISRKNEEIQRQEAARQEVERAAAEAHRMLEGIPHIAWTTNPQGRITYLNRRWYDYTGHDNHTPLDEQWLLHLHPADAEGTNIHLAHSLSTGDAFEMEFRFRNQAGAYRWMLGRALPSRNATGEIMQWIGTSTDIHEHRLALERIDLAQKQLRDNNAQLTRVNVDLDNFIYTASHDLKAPISNIEGLLDALLVELPAETVQQDPVQPILGLMQDSVNRFKRTIEQLTDVSKLQKEHGRPTEPIDVGTVVHDVRLDLEPLIHSNAAELEIALEALTVLFSQKNLRSVVFNLLSNALKYRSPQRPPRISLRTWTEEGFVVLEVEDNGLGLDAASKHKLFGMFQRFHDHVEGSGIGLYMVKKMVENAGGHLIVRSELGTGTSFLVYFPR</sequence>
<dbReference type="InterPro" id="IPR013655">
    <property type="entry name" value="PAS_fold_3"/>
</dbReference>
<dbReference type="InterPro" id="IPR003594">
    <property type="entry name" value="HATPase_dom"/>
</dbReference>
<dbReference type="SUPFAM" id="SSF55785">
    <property type="entry name" value="PYP-like sensor domain (PAS domain)"/>
    <property type="match status" value="2"/>
</dbReference>
<dbReference type="PANTHER" id="PTHR43304">
    <property type="entry name" value="PHYTOCHROME-LIKE PROTEIN CPH1"/>
    <property type="match status" value="1"/>
</dbReference>
<accession>A0ABS3QFM2</accession>
<dbReference type="InterPro" id="IPR035965">
    <property type="entry name" value="PAS-like_dom_sf"/>
</dbReference>
<evidence type="ECO:0000259" key="7">
    <source>
        <dbReference type="PROSITE" id="PS50109"/>
    </source>
</evidence>
<feature type="domain" description="PAS" evidence="8">
    <location>
        <begin position="56"/>
        <end position="100"/>
    </location>
</feature>
<feature type="domain" description="PAC" evidence="9">
    <location>
        <begin position="278"/>
        <end position="330"/>
    </location>
</feature>
<dbReference type="InterPro" id="IPR000014">
    <property type="entry name" value="PAS"/>
</dbReference>
<dbReference type="CDD" id="cd00082">
    <property type="entry name" value="HisKA"/>
    <property type="match status" value="1"/>
</dbReference>
<organism evidence="10 11">
    <name type="scientific">Hymenobacter negativus</name>
    <dbReference type="NCBI Taxonomy" id="2795026"/>
    <lineage>
        <taxon>Bacteria</taxon>
        <taxon>Pseudomonadati</taxon>
        <taxon>Bacteroidota</taxon>
        <taxon>Cytophagia</taxon>
        <taxon>Cytophagales</taxon>
        <taxon>Hymenobacteraceae</taxon>
        <taxon>Hymenobacter</taxon>
    </lineage>
</organism>
<dbReference type="PRINTS" id="PR00344">
    <property type="entry name" value="BCTRLSENSOR"/>
</dbReference>
<name>A0ABS3QFM2_9BACT</name>
<dbReference type="SMART" id="SM00388">
    <property type="entry name" value="HisKA"/>
    <property type="match status" value="1"/>
</dbReference>
<dbReference type="Pfam" id="PF08447">
    <property type="entry name" value="PAS_3"/>
    <property type="match status" value="1"/>
</dbReference>
<dbReference type="InterPro" id="IPR036097">
    <property type="entry name" value="HisK_dim/P_sf"/>
</dbReference>
<dbReference type="Pfam" id="PF02518">
    <property type="entry name" value="HATPase_c"/>
    <property type="match status" value="1"/>
</dbReference>
<dbReference type="EC" id="2.7.13.3" evidence="2"/>
<dbReference type="InterPro" id="IPR001610">
    <property type="entry name" value="PAC"/>
</dbReference>
<comment type="caution">
    <text evidence="10">The sequence shown here is derived from an EMBL/GenBank/DDBJ whole genome shotgun (WGS) entry which is preliminary data.</text>
</comment>
<evidence type="ECO:0000256" key="4">
    <source>
        <dbReference type="ARBA" id="ARBA00022679"/>
    </source>
</evidence>
<evidence type="ECO:0000313" key="10">
    <source>
        <dbReference type="EMBL" id="MBO2010054.1"/>
    </source>
</evidence>
<feature type="domain" description="Histidine kinase" evidence="7">
    <location>
        <begin position="355"/>
        <end position="569"/>
    </location>
</feature>
<dbReference type="InterPro" id="IPR003661">
    <property type="entry name" value="HisK_dim/P_dom"/>
</dbReference>
<dbReference type="SMART" id="SM00086">
    <property type="entry name" value="PAC"/>
    <property type="match status" value="1"/>
</dbReference>
<evidence type="ECO:0000313" key="11">
    <source>
        <dbReference type="Proteomes" id="UP000664369"/>
    </source>
</evidence>
<comment type="catalytic activity">
    <reaction evidence="1">
        <text>ATP + protein L-histidine = ADP + protein N-phospho-L-histidine.</text>
        <dbReference type="EC" id="2.7.13.3"/>
    </reaction>
</comment>
<feature type="coiled-coil region" evidence="6">
    <location>
        <begin position="171"/>
        <end position="212"/>
    </location>
</feature>
<dbReference type="Proteomes" id="UP000664369">
    <property type="component" value="Unassembled WGS sequence"/>
</dbReference>
<dbReference type="PROSITE" id="PS50112">
    <property type="entry name" value="PAS"/>
    <property type="match status" value="1"/>
</dbReference>
<dbReference type="PROSITE" id="PS50109">
    <property type="entry name" value="HIS_KIN"/>
    <property type="match status" value="1"/>
</dbReference>
<evidence type="ECO:0000256" key="6">
    <source>
        <dbReference type="SAM" id="Coils"/>
    </source>
</evidence>
<dbReference type="Pfam" id="PF13188">
    <property type="entry name" value="PAS_8"/>
    <property type="match status" value="1"/>
</dbReference>
<dbReference type="NCBIfam" id="TIGR00229">
    <property type="entry name" value="sensory_box"/>
    <property type="match status" value="1"/>
</dbReference>
<dbReference type="SUPFAM" id="SSF47384">
    <property type="entry name" value="Homodimeric domain of signal transducing histidine kinase"/>
    <property type="match status" value="1"/>
</dbReference>
<dbReference type="EMBL" id="JAGETZ010000005">
    <property type="protein sequence ID" value="MBO2010054.1"/>
    <property type="molecule type" value="Genomic_DNA"/>
</dbReference>
<dbReference type="GO" id="GO:0016301">
    <property type="term" value="F:kinase activity"/>
    <property type="evidence" value="ECO:0007669"/>
    <property type="project" value="UniProtKB-KW"/>
</dbReference>
<evidence type="ECO:0000259" key="9">
    <source>
        <dbReference type="PROSITE" id="PS50113"/>
    </source>
</evidence>
<dbReference type="InterPro" id="IPR004358">
    <property type="entry name" value="Sig_transdc_His_kin-like_C"/>
</dbReference>
<evidence type="ECO:0000259" key="8">
    <source>
        <dbReference type="PROSITE" id="PS50112"/>
    </source>
</evidence>
<dbReference type="RefSeq" id="WP_208175688.1">
    <property type="nucleotide sequence ID" value="NZ_JAGETZ010000005.1"/>
</dbReference>
<proteinExistence type="predicted"/>
<keyword evidence="3" id="KW-0597">Phosphoprotein</keyword>
<dbReference type="Gene3D" id="3.30.450.20">
    <property type="entry name" value="PAS domain"/>
    <property type="match status" value="2"/>
</dbReference>
<dbReference type="Gene3D" id="1.10.287.130">
    <property type="match status" value="1"/>
</dbReference>
<gene>
    <name evidence="10" type="ORF">J4E00_13405</name>
</gene>
<dbReference type="InterPro" id="IPR005467">
    <property type="entry name" value="His_kinase_dom"/>
</dbReference>
<keyword evidence="6" id="KW-0175">Coiled coil</keyword>
<evidence type="ECO:0000256" key="3">
    <source>
        <dbReference type="ARBA" id="ARBA00022553"/>
    </source>
</evidence>
<reference evidence="10 11" key="1">
    <citation type="submission" date="2021-03" db="EMBL/GenBank/DDBJ databases">
        <authorList>
            <person name="Kim M.K."/>
        </authorList>
    </citation>
    <scope>NUCLEOTIDE SEQUENCE [LARGE SCALE GENOMIC DNA]</scope>
    <source>
        <strain evidence="10 11">BT442</strain>
    </source>
</reference>
<dbReference type="SMART" id="SM00091">
    <property type="entry name" value="PAS"/>
    <property type="match status" value="2"/>
</dbReference>
<keyword evidence="4" id="KW-0808">Transferase</keyword>
<dbReference type="Gene3D" id="3.30.565.10">
    <property type="entry name" value="Histidine kinase-like ATPase, C-terminal domain"/>
    <property type="match status" value="1"/>
</dbReference>
<dbReference type="InterPro" id="IPR052162">
    <property type="entry name" value="Sensor_kinase/Photoreceptor"/>
</dbReference>
<evidence type="ECO:0000256" key="2">
    <source>
        <dbReference type="ARBA" id="ARBA00012438"/>
    </source>
</evidence>
<dbReference type="InterPro" id="IPR036890">
    <property type="entry name" value="HATPase_C_sf"/>
</dbReference>
<keyword evidence="5 10" id="KW-0418">Kinase</keyword>
<dbReference type="CDD" id="cd00130">
    <property type="entry name" value="PAS"/>
    <property type="match status" value="2"/>
</dbReference>
<protein>
    <recommendedName>
        <fullName evidence="2">histidine kinase</fullName>
        <ecNumber evidence="2">2.7.13.3</ecNumber>
    </recommendedName>
</protein>
<dbReference type="PANTHER" id="PTHR43304:SF1">
    <property type="entry name" value="PAC DOMAIN-CONTAINING PROTEIN"/>
    <property type="match status" value="1"/>
</dbReference>
<dbReference type="SMART" id="SM00387">
    <property type="entry name" value="HATPase_c"/>
    <property type="match status" value="1"/>
</dbReference>